<sequence>MLKHLALSLAAGLKSLHPTRRRSAPPQGRRPGHRFRTTRVETLEIRRLLVAEGEPFSISRSVDTTGLLGTVSAEIGWSDGTTSAATVSSQPPTGGLTVRLDYSLDTGGFFSGANQSRRVLMQDVADAVVRRFSDDLQAIVPAGKKQWNAQFIHPSTGQSTLNPDGSTSITAARNLRVNANELVVFIGSRDLAGNERGRGGPGGYAFPPVQPSSLEEQREILAFFETVQYRGETGAKATPATDFGPWGGSVAFDNNGTNWYFGREIDGIQPGQTDFVTVAMHELTHVLGFGRAGINRSWDTYTSGSTFTGPKATAAYVGTGNPPMNQTYHWAASILEQDNQPTLMRETLNQNARQSMTALDIAALDDIGWTLVGSQVTVSGTHVYGDNGHYPTEIVLRGSKLGETTFPAAIATVTNVNPTLTTLGPQSVVAGVALNLTDIGKISDPGFRQPAADPPSDETMTYSIDWGDQSEPSTGTATVDQIGNASRNTLASFNGSHIYPTPGNYTVRIRVTDDDGGSDEETFGVTVLTPPRLTLALTTASIGENAGNAAALLTISRSGPASTAALTVNLKSSDTSEASVQATAVIPASATSVAVPINAVDDTLLDGEQTLQLSATATGVDPGSIDLLVRDYETLGAVFSADNVTEDLVSAVSLTLSRSNTNVTESLVLTVSGGDASELGFNGPMVIPAGKQSVVIGLDPVNDMEPEPTMTFAYSFSAIGYVSDTATIDLLDDEPAFFQNNDFPHDVDVSGDVTAYDALVIINELLERSEGELLDPNTEQPGAFYFDANGDYMITALDALLIINELNETPTTPSDPERVGAMLVPTPMAMIEEEDDDEESDRGLSETDQATTLLV</sequence>
<dbReference type="GO" id="GO:0004553">
    <property type="term" value="F:hydrolase activity, hydrolyzing O-glycosyl compounds"/>
    <property type="evidence" value="ECO:0007669"/>
    <property type="project" value="InterPro"/>
</dbReference>
<dbReference type="Pfam" id="PF00404">
    <property type="entry name" value="Dockerin_1"/>
    <property type="match status" value="1"/>
</dbReference>
<dbReference type="InterPro" id="IPR000601">
    <property type="entry name" value="PKD_dom"/>
</dbReference>
<feature type="domain" description="PKD" evidence="2">
    <location>
        <begin position="447"/>
        <end position="527"/>
    </location>
</feature>
<organism evidence="3 4">
    <name type="scientific">Novipirellula artificiosorum</name>
    <dbReference type="NCBI Taxonomy" id="2528016"/>
    <lineage>
        <taxon>Bacteria</taxon>
        <taxon>Pseudomonadati</taxon>
        <taxon>Planctomycetota</taxon>
        <taxon>Planctomycetia</taxon>
        <taxon>Pirellulales</taxon>
        <taxon>Pirellulaceae</taxon>
        <taxon>Novipirellula</taxon>
    </lineage>
</organism>
<dbReference type="AlphaFoldDB" id="A0A5C6DMF2"/>
<proteinExistence type="predicted"/>
<accession>A0A5C6DMF2</accession>
<dbReference type="InterPro" id="IPR002105">
    <property type="entry name" value="Dockerin_1_rpt"/>
</dbReference>
<dbReference type="InterPro" id="IPR024079">
    <property type="entry name" value="MetalloPept_cat_dom_sf"/>
</dbReference>
<dbReference type="InterPro" id="IPR038081">
    <property type="entry name" value="CalX-like_sf"/>
</dbReference>
<evidence type="ECO:0000259" key="2">
    <source>
        <dbReference type="PROSITE" id="PS50093"/>
    </source>
</evidence>
<dbReference type="InterPro" id="IPR035986">
    <property type="entry name" value="PKD_dom_sf"/>
</dbReference>
<dbReference type="Gene3D" id="3.40.390.10">
    <property type="entry name" value="Collagenase (Catalytic Domain)"/>
    <property type="match status" value="1"/>
</dbReference>
<dbReference type="SUPFAM" id="SSF49299">
    <property type="entry name" value="PKD domain"/>
    <property type="match status" value="1"/>
</dbReference>
<dbReference type="Pfam" id="PF18911">
    <property type="entry name" value="PKD_4"/>
    <property type="match status" value="1"/>
</dbReference>
<feature type="compositionally biased region" description="Polar residues" evidence="1">
    <location>
        <begin position="846"/>
        <end position="855"/>
    </location>
</feature>
<keyword evidence="4" id="KW-1185">Reference proteome</keyword>
<dbReference type="GO" id="GO:0000272">
    <property type="term" value="P:polysaccharide catabolic process"/>
    <property type="evidence" value="ECO:0007669"/>
    <property type="project" value="InterPro"/>
</dbReference>
<dbReference type="Gene3D" id="2.60.40.10">
    <property type="entry name" value="Immunoglobulins"/>
    <property type="match status" value="1"/>
</dbReference>
<reference evidence="3 4" key="1">
    <citation type="submission" date="2019-02" db="EMBL/GenBank/DDBJ databases">
        <title>Deep-cultivation of Planctomycetes and their phenomic and genomic characterization uncovers novel biology.</title>
        <authorList>
            <person name="Wiegand S."/>
            <person name="Jogler M."/>
            <person name="Boedeker C."/>
            <person name="Pinto D."/>
            <person name="Vollmers J."/>
            <person name="Rivas-Marin E."/>
            <person name="Kohn T."/>
            <person name="Peeters S.H."/>
            <person name="Heuer A."/>
            <person name="Rast P."/>
            <person name="Oberbeckmann S."/>
            <person name="Bunk B."/>
            <person name="Jeske O."/>
            <person name="Meyerdierks A."/>
            <person name="Storesund J.E."/>
            <person name="Kallscheuer N."/>
            <person name="Luecker S."/>
            <person name="Lage O.M."/>
            <person name="Pohl T."/>
            <person name="Merkel B.J."/>
            <person name="Hornburger P."/>
            <person name="Mueller R.-W."/>
            <person name="Bruemmer F."/>
            <person name="Labrenz M."/>
            <person name="Spormann A.M."/>
            <person name="Op Den Camp H."/>
            <person name="Overmann J."/>
            <person name="Amann R."/>
            <person name="Jetten M.S.M."/>
            <person name="Mascher T."/>
            <person name="Medema M.H."/>
            <person name="Devos D.P."/>
            <person name="Kaster A.-K."/>
            <person name="Ovreas L."/>
            <person name="Rohde M."/>
            <person name="Galperin M.Y."/>
            <person name="Jogler C."/>
        </authorList>
    </citation>
    <scope>NUCLEOTIDE SEQUENCE [LARGE SCALE GENOMIC DNA]</scope>
    <source>
        <strain evidence="3 4">Poly41</strain>
    </source>
</reference>
<evidence type="ECO:0000256" key="1">
    <source>
        <dbReference type="SAM" id="MobiDB-lite"/>
    </source>
</evidence>
<name>A0A5C6DMF2_9BACT</name>
<comment type="caution">
    <text evidence="3">The sequence shown here is derived from an EMBL/GenBank/DDBJ whole genome shotgun (WGS) entry which is preliminary data.</text>
</comment>
<evidence type="ECO:0000313" key="4">
    <source>
        <dbReference type="Proteomes" id="UP000319143"/>
    </source>
</evidence>
<dbReference type="EMBL" id="SJPV01000006">
    <property type="protein sequence ID" value="TWU36096.1"/>
    <property type="molecule type" value="Genomic_DNA"/>
</dbReference>
<dbReference type="GO" id="GO:0008237">
    <property type="term" value="F:metallopeptidase activity"/>
    <property type="evidence" value="ECO:0007669"/>
    <property type="project" value="InterPro"/>
</dbReference>
<dbReference type="CDD" id="cd00146">
    <property type="entry name" value="PKD"/>
    <property type="match status" value="1"/>
</dbReference>
<feature type="region of interest" description="Disordered" evidence="1">
    <location>
        <begin position="833"/>
        <end position="855"/>
    </location>
</feature>
<dbReference type="Proteomes" id="UP000319143">
    <property type="component" value="Unassembled WGS sequence"/>
</dbReference>
<evidence type="ECO:0000313" key="3">
    <source>
        <dbReference type="EMBL" id="TWU36096.1"/>
    </source>
</evidence>
<gene>
    <name evidence="3" type="ORF">Poly41_38490</name>
</gene>
<dbReference type="SUPFAM" id="SSF141072">
    <property type="entry name" value="CalX-like"/>
    <property type="match status" value="1"/>
</dbReference>
<protein>
    <recommendedName>
        <fullName evidence="2">PKD domain-containing protein</fullName>
    </recommendedName>
</protein>
<dbReference type="InterPro" id="IPR013783">
    <property type="entry name" value="Ig-like_fold"/>
</dbReference>
<dbReference type="SUPFAM" id="SSF55486">
    <property type="entry name" value="Metalloproteases ('zincins'), catalytic domain"/>
    <property type="match status" value="1"/>
</dbReference>
<dbReference type="PROSITE" id="PS50093">
    <property type="entry name" value="PKD"/>
    <property type="match status" value="1"/>
</dbReference>